<evidence type="ECO:0000313" key="1">
    <source>
        <dbReference type="EMBL" id="SDM30881.1"/>
    </source>
</evidence>
<accession>A0A1G9S665</accession>
<evidence type="ECO:0000313" key="2">
    <source>
        <dbReference type="Proteomes" id="UP000183200"/>
    </source>
</evidence>
<proteinExistence type="predicted"/>
<dbReference type="Proteomes" id="UP000183200">
    <property type="component" value="Unassembled WGS sequence"/>
</dbReference>
<name>A0A1G9S665_9SPHI</name>
<protein>
    <submittedName>
        <fullName evidence="1">Uncharacterized protein</fullName>
    </submittedName>
</protein>
<dbReference type="AlphaFoldDB" id="A0A1G9S665"/>
<keyword evidence="2" id="KW-1185">Reference proteome</keyword>
<organism evidence="1 2">
    <name type="scientific">Pedobacter steynii</name>
    <dbReference type="NCBI Taxonomy" id="430522"/>
    <lineage>
        <taxon>Bacteria</taxon>
        <taxon>Pseudomonadati</taxon>
        <taxon>Bacteroidota</taxon>
        <taxon>Sphingobacteriia</taxon>
        <taxon>Sphingobacteriales</taxon>
        <taxon>Sphingobacteriaceae</taxon>
        <taxon>Pedobacter</taxon>
    </lineage>
</organism>
<reference evidence="2" key="1">
    <citation type="submission" date="2016-10" db="EMBL/GenBank/DDBJ databases">
        <authorList>
            <person name="Varghese N."/>
            <person name="Submissions S."/>
        </authorList>
    </citation>
    <scope>NUCLEOTIDE SEQUENCE [LARGE SCALE GENOMIC DNA]</scope>
    <source>
        <strain evidence="2">DSM 19110</strain>
    </source>
</reference>
<gene>
    <name evidence="1" type="ORF">SAMN05421820_103476</name>
</gene>
<sequence>MKQGLFCALKKTVLSNRQDRFNVLSFPKKTISTTLPVYRVALYPEDLSRR</sequence>
<dbReference type="EMBL" id="FNGY01000003">
    <property type="protein sequence ID" value="SDM30881.1"/>
    <property type="molecule type" value="Genomic_DNA"/>
</dbReference>